<sequence length="76" mass="8225">MRNTLPVDDPSGVVLLTVLGDRNSNTVAAQYLSVDLTLLDGARQLRQYSLVNAPGTAELTFAVKPGRNRAAGRRWS</sequence>
<reference evidence="1 2" key="1">
    <citation type="journal article" date="2019" name="Emerg. Microbes Infect.">
        <title>Comprehensive subspecies identification of 175 nontuberculous mycobacteria species based on 7547 genomic profiles.</title>
        <authorList>
            <person name="Matsumoto Y."/>
            <person name="Kinjo T."/>
            <person name="Motooka D."/>
            <person name="Nabeya D."/>
            <person name="Jung N."/>
            <person name="Uechi K."/>
            <person name="Horii T."/>
            <person name="Iida T."/>
            <person name="Fujita J."/>
            <person name="Nakamura S."/>
        </authorList>
    </citation>
    <scope>NUCLEOTIDE SEQUENCE [LARGE SCALE GENOMIC DNA]</scope>
    <source>
        <strain evidence="1 2">JCM 30395</strain>
    </source>
</reference>
<dbReference type="AlphaFoldDB" id="A0A7I7SZI6"/>
<organism evidence="1 2">
    <name type="scientific">Mycolicibacterium sarraceniae</name>
    <dbReference type="NCBI Taxonomy" id="1534348"/>
    <lineage>
        <taxon>Bacteria</taxon>
        <taxon>Bacillati</taxon>
        <taxon>Actinomycetota</taxon>
        <taxon>Actinomycetes</taxon>
        <taxon>Mycobacteriales</taxon>
        <taxon>Mycobacteriaceae</taxon>
        <taxon>Mycolicibacterium</taxon>
    </lineage>
</organism>
<keyword evidence="2" id="KW-1185">Reference proteome</keyword>
<accession>A0A7I7SZI6</accession>
<evidence type="ECO:0000313" key="2">
    <source>
        <dbReference type="Proteomes" id="UP000466445"/>
    </source>
</evidence>
<dbReference type="Proteomes" id="UP000466445">
    <property type="component" value="Chromosome"/>
</dbReference>
<dbReference type="InterPro" id="IPR017938">
    <property type="entry name" value="Riboflavin_synthase-like_b-brl"/>
</dbReference>
<dbReference type="KEGG" id="msar:MSAR_48470"/>
<dbReference type="Gene3D" id="2.40.30.10">
    <property type="entry name" value="Translation factors"/>
    <property type="match status" value="1"/>
</dbReference>
<dbReference type="EMBL" id="AP022595">
    <property type="protein sequence ID" value="BBY61711.1"/>
    <property type="molecule type" value="Genomic_DNA"/>
</dbReference>
<name>A0A7I7SZI6_9MYCO</name>
<evidence type="ECO:0000313" key="1">
    <source>
        <dbReference type="EMBL" id="BBY61711.1"/>
    </source>
</evidence>
<gene>
    <name evidence="1" type="ORF">MSAR_48470</name>
</gene>
<proteinExistence type="predicted"/>
<protein>
    <submittedName>
        <fullName evidence="1">Uncharacterized protein</fullName>
    </submittedName>
</protein>
<dbReference type="SUPFAM" id="SSF63380">
    <property type="entry name" value="Riboflavin synthase domain-like"/>
    <property type="match status" value="1"/>
</dbReference>